<dbReference type="RefSeq" id="WP_073054542.1">
    <property type="nucleotide sequence ID" value="NZ_FQUP01000003.1"/>
</dbReference>
<evidence type="ECO:0000256" key="1">
    <source>
        <dbReference type="ARBA" id="ARBA00008361"/>
    </source>
</evidence>
<dbReference type="Proteomes" id="UP000184485">
    <property type="component" value="Unassembled WGS sequence"/>
</dbReference>
<dbReference type="EMBL" id="FQUP01000003">
    <property type="protein sequence ID" value="SHF94809.1"/>
    <property type="molecule type" value="Genomic_DNA"/>
</dbReference>
<accession>A0A1M5FTQ9</accession>
<dbReference type="InterPro" id="IPR029063">
    <property type="entry name" value="SAM-dependent_MTases_sf"/>
</dbReference>
<feature type="domain" description="Methyltransferase type 11" evidence="4">
    <location>
        <begin position="45"/>
        <end position="136"/>
    </location>
</feature>
<dbReference type="OrthoDB" id="5642573at2"/>
<dbReference type="PANTHER" id="PTHR44942:SF4">
    <property type="entry name" value="METHYLTRANSFERASE TYPE 11 DOMAIN-CONTAINING PROTEIN"/>
    <property type="match status" value="1"/>
</dbReference>
<evidence type="ECO:0000313" key="5">
    <source>
        <dbReference type="EMBL" id="SHF94809.1"/>
    </source>
</evidence>
<dbReference type="Pfam" id="PF08241">
    <property type="entry name" value="Methyltransf_11"/>
    <property type="match status" value="1"/>
</dbReference>
<dbReference type="CDD" id="cd02440">
    <property type="entry name" value="AdoMet_MTases"/>
    <property type="match status" value="1"/>
</dbReference>
<dbReference type="PANTHER" id="PTHR44942">
    <property type="entry name" value="METHYLTRANSF_11 DOMAIN-CONTAINING PROTEIN"/>
    <property type="match status" value="1"/>
</dbReference>
<evidence type="ECO:0000256" key="3">
    <source>
        <dbReference type="ARBA" id="ARBA00022679"/>
    </source>
</evidence>
<reference evidence="5 6" key="1">
    <citation type="submission" date="2016-11" db="EMBL/GenBank/DDBJ databases">
        <authorList>
            <person name="Jaros S."/>
            <person name="Januszkiewicz K."/>
            <person name="Wedrychowicz H."/>
        </authorList>
    </citation>
    <scope>NUCLEOTIDE SEQUENCE [LARGE SCALE GENOMIC DNA]</scope>
    <source>
        <strain evidence="5 6">DSM 19436</strain>
    </source>
</reference>
<dbReference type="GO" id="GO:0008757">
    <property type="term" value="F:S-adenosylmethionine-dependent methyltransferase activity"/>
    <property type="evidence" value="ECO:0007669"/>
    <property type="project" value="InterPro"/>
</dbReference>
<dbReference type="GO" id="GO:0032259">
    <property type="term" value="P:methylation"/>
    <property type="evidence" value="ECO:0007669"/>
    <property type="project" value="UniProtKB-KW"/>
</dbReference>
<comment type="similarity">
    <text evidence="1">Belongs to the methyltransferase superfamily.</text>
</comment>
<evidence type="ECO:0000313" key="6">
    <source>
        <dbReference type="Proteomes" id="UP000184485"/>
    </source>
</evidence>
<dbReference type="Gene3D" id="3.40.50.150">
    <property type="entry name" value="Vaccinia Virus protein VP39"/>
    <property type="match status" value="1"/>
</dbReference>
<keyword evidence="6" id="KW-1185">Reference proteome</keyword>
<proteinExistence type="inferred from homology"/>
<dbReference type="STRING" id="1122133.SAMN02745157_3163"/>
<dbReference type="AlphaFoldDB" id="A0A1M5FTQ9"/>
<sequence length="236" mass="26191">MTDGWDESAAAWIDGLGEDGDWARRYVLDAPMLARIAGRGFATAIDIGCGEGRFCRMMQAAGLRTCGIDPTAALIEEARKRDPAGDYRLGRAESLDAGEGSFDLAVSYLSLIDIPGLDAAIAAVHRVLRPGGTFLIANLQSFNTAGPPTGWTREADGSRRFYIDHYLDERPQWIAWQGVRIVNWHRPLGVYMQSLLSAGFHLRHFAEPEPVGADDERTARYRRAPYFLMMEWQKAA</sequence>
<dbReference type="InterPro" id="IPR013216">
    <property type="entry name" value="Methyltransf_11"/>
</dbReference>
<keyword evidence="3 5" id="KW-0808">Transferase</keyword>
<protein>
    <submittedName>
        <fullName evidence="5">Methyltransferase domain-containing protein</fullName>
    </submittedName>
</protein>
<evidence type="ECO:0000259" key="4">
    <source>
        <dbReference type="Pfam" id="PF08241"/>
    </source>
</evidence>
<gene>
    <name evidence="5" type="ORF">SAMN02745157_3163</name>
</gene>
<keyword evidence="2 5" id="KW-0489">Methyltransferase</keyword>
<organism evidence="5 6">
    <name type="scientific">Kaistia soli DSM 19436</name>
    <dbReference type="NCBI Taxonomy" id="1122133"/>
    <lineage>
        <taxon>Bacteria</taxon>
        <taxon>Pseudomonadati</taxon>
        <taxon>Pseudomonadota</taxon>
        <taxon>Alphaproteobacteria</taxon>
        <taxon>Hyphomicrobiales</taxon>
        <taxon>Kaistiaceae</taxon>
        <taxon>Kaistia</taxon>
    </lineage>
</organism>
<dbReference type="SUPFAM" id="SSF53335">
    <property type="entry name" value="S-adenosyl-L-methionine-dependent methyltransferases"/>
    <property type="match status" value="1"/>
</dbReference>
<evidence type="ECO:0000256" key="2">
    <source>
        <dbReference type="ARBA" id="ARBA00022603"/>
    </source>
</evidence>
<dbReference type="InterPro" id="IPR051052">
    <property type="entry name" value="Diverse_substrate_MTase"/>
</dbReference>
<name>A0A1M5FTQ9_9HYPH</name>